<dbReference type="Pfam" id="PF13538">
    <property type="entry name" value="UvrD_C_2"/>
    <property type="match status" value="1"/>
</dbReference>
<feature type="domain" description="UvrD-like helicase C-terminal" evidence="3">
    <location>
        <begin position="1018"/>
        <end position="1065"/>
    </location>
</feature>
<dbReference type="Proteomes" id="UP000314011">
    <property type="component" value="Unassembled WGS sequence"/>
</dbReference>
<proteinExistence type="predicted"/>
<dbReference type="InterPro" id="IPR027417">
    <property type="entry name" value="P-loop_NTPase"/>
</dbReference>
<accession>A0A5C5G8M7</accession>
<dbReference type="CDD" id="cd18809">
    <property type="entry name" value="SF1_C_RecD"/>
    <property type="match status" value="1"/>
</dbReference>
<gene>
    <name evidence="4" type="ORF">FHY64_18385</name>
</gene>
<dbReference type="Gene3D" id="2.30.30.940">
    <property type="match status" value="1"/>
</dbReference>
<reference evidence="4 5" key="1">
    <citation type="submission" date="2019-06" db="EMBL/GenBank/DDBJ databases">
        <title>Genome of new Rhodobacteraceae sp. SM1903.</title>
        <authorList>
            <person name="Ren X."/>
        </authorList>
    </citation>
    <scope>NUCLEOTIDE SEQUENCE [LARGE SCALE GENOMIC DNA]</scope>
    <source>
        <strain evidence="4 5">SM1903</strain>
    </source>
</reference>
<keyword evidence="5" id="KW-1185">Reference proteome</keyword>
<dbReference type="InterPro" id="IPR050534">
    <property type="entry name" value="Coronavir_polyprotein_1ab"/>
</dbReference>
<dbReference type="SUPFAM" id="SSF52540">
    <property type="entry name" value="P-loop containing nucleoside triphosphate hydrolases"/>
    <property type="match status" value="2"/>
</dbReference>
<comment type="caution">
    <text evidence="4">The sequence shown here is derived from an EMBL/GenBank/DDBJ whole genome shotgun (WGS) entry which is preliminary data.</text>
</comment>
<dbReference type="GO" id="GO:0005524">
    <property type="term" value="F:ATP binding"/>
    <property type="evidence" value="ECO:0007669"/>
    <property type="project" value="UniProtKB-KW"/>
</dbReference>
<organism evidence="4 5">
    <name type="scientific">Pelagovum pacificum</name>
    <dbReference type="NCBI Taxonomy" id="2588711"/>
    <lineage>
        <taxon>Bacteria</taxon>
        <taxon>Pseudomonadati</taxon>
        <taxon>Pseudomonadota</taxon>
        <taxon>Alphaproteobacteria</taxon>
        <taxon>Rhodobacterales</taxon>
        <taxon>Paracoccaceae</taxon>
        <taxon>Pelagovum</taxon>
    </lineage>
</organism>
<dbReference type="OrthoDB" id="1826980at2"/>
<name>A0A5C5G8M7_9RHOB</name>
<dbReference type="Gene3D" id="3.40.50.300">
    <property type="entry name" value="P-loop containing nucleotide triphosphate hydrolases"/>
    <property type="match status" value="2"/>
</dbReference>
<keyword evidence="2" id="KW-0067">ATP-binding</keyword>
<dbReference type="InterPro" id="IPR027785">
    <property type="entry name" value="UvrD-like_helicase_C"/>
</dbReference>
<evidence type="ECO:0000256" key="2">
    <source>
        <dbReference type="ARBA" id="ARBA00022840"/>
    </source>
</evidence>
<dbReference type="PANTHER" id="PTHR43788">
    <property type="entry name" value="DNA2/NAM7 HELICASE FAMILY MEMBER"/>
    <property type="match status" value="1"/>
</dbReference>
<evidence type="ECO:0000313" key="4">
    <source>
        <dbReference type="EMBL" id="TNY31056.1"/>
    </source>
</evidence>
<dbReference type="EMBL" id="VFFF01000003">
    <property type="protein sequence ID" value="TNY31056.1"/>
    <property type="molecule type" value="Genomic_DNA"/>
</dbReference>
<evidence type="ECO:0000313" key="5">
    <source>
        <dbReference type="Proteomes" id="UP000314011"/>
    </source>
</evidence>
<sequence>MAAMFHLTARVAWHDARWNGTVCRQPSCNSFCTALDRIREQRDDVREDRIASEPWSTLSPDELPPCQAESGAFMNDEEWTRRFVHPYAGIKKAAETHGHLKPTAVKVPPYATFVVPFAWMLRSEQSGIDQRLPTPLPADEKSPFASPWVFGRARQEAILNLFSSRLTPDRSLVFFYCKEGQPLGDTISRLVMGVGQITTLAPPNGYEVGEKKPTHLMWDLLIRHSIRPDGTDGFLLPYHEYLEPTGDSAEDARREQLLREIAVPADPAHVRVFSYAAELAPPDIALSTLVRCLEAVRKIREHGIAKGPWERREEWLNEQIAKAWWDRGPFPGLGPALEALGMRLGTALALELLSSGIVKADSDPWPIVDAILRGEMKPPQAAYAEDLKAKRDEWIGLSDERRALLKLLSRFSMTSSQAARWFDPQKRAKGTAAKITDAEILANPYRICETDLGDWDDSPVSTGLIDRGLLPDSTIAAKHPVPVPSAVASPNDARRLRAAIVEVLRHASEEGDALLSVSEALQRAGKLDLAHPCVIGSDWPGAHRAALSGVVELVDVVGTGTDVTAALQLTELNGREGRLRSILGRRAGKPAATIEEDWERLLVTAISEAAGHFDRNNERHVQAIEEQALALQRLLSRRLSVLVGRAGTGKTSVMGALMLCDALAKDGILLLAPTGKARVRLGKATNAEAMTVAQFLYRLGRYDGARQRPKFDGKEKYRKEKTIVIDECSMLTMDDLVAILEALDLAHVQRLILVGDPNQLPPIGVGRPFADLVAYLETADSRGEGGDGSALGHALARLSVEVRASADAVASDALRLASWFTREPQPVDADRVLSDLELGEKFNDLEIAFWKTPEELRERLGISFQRHLALRDVSDVAGFDKALGLDERGWVPFDAPEGAERWQILSPVRMHPHGVNDINRWIQRQFRAKELNTAANPWGLSLGDERIVLKDKVIQTSNQRRKAFDGEVQEEYHLANGEVGLAAPGKNGWMNIVFAGRPGLRFGYSKRDFPSGTGPLELAYALTVHKSQGSEFRKVFVVLPKNCRMLSRELVYTALTRSREQLVLLIEGDNATVLFDLSRPEQSETARRNTNIFQGVIRVADDSVPFAEHLIHRTEKGHLVRSKSELVIANMLYQMDIQYEYERVCDGTVAPGRLRPDFSFITPDGDLIVWEHLGMLSRPDYRRGWEWKSEWYTKNGFVEGETLFTSTEDPESGLDSSKLRETAHSIKSLLE</sequence>
<dbReference type="AlphaFoldDB" id="A0A5C5G8M7"/>
<dbReference type="Pfam" id="PF13604">
    <property type="entry name" value="AAA_30"/>
    <property type="match status" value="1"/>
</dbReference>
<dbReference type="GO" id="GO:0003678">
    <property type="term" value="F:DNA helicase activity"/>
    <property type="evidence" value="ECO:0007669"/>
    <property type="project" value="UniProtKB-ARBA"/>
</dbReference>
<dbReference type="CDD" id="cd17933">
    <property type="entry name" value="DEXSc_RecD-like"/>
    <property type="match status" value="1"/>
</dbReference>
<protein>
    <recommendedName>
        <fullName evidence="3">UvrD-like helicase C-terminal domain-containing protein</fullName>
    </recommendedName>
</protein>
<keyword evidence="1" id="KW-0547">Nucleotide-binding</keyword>
<dbReference type="PANTHER" id="PTHR43788:SF6">
    <property type="entry name" value="DNA HELICASE B"/>
    <property type="match status" value="1"/>
</dbReference>
<evidence type="ECO:0000256" key="1">
    <source>
        <dbReference type="ARBA" id="ARBA00022741"/>
    </source>
</evidence>
<evidence type="ECO:0000259" key="3">
    <source>
        <dbReference type="Pfam" id="PF13538"/>
    </source>
</evidence>